<name>A0A2P4XV61_9STRA</name>
<gene>
    <name evidence="1" type="ORF">PHPALM_14272</name>
</gene>
<dbReference type="OrthoDB" id="121347at2759"/>
<proteinExistence type="predicted"/>
<dbReference type="AlphaFoldDB" id="A0A2P4XV61"/>
<keyword evidence="1" id="KW-0548">Nucleotidyltransferase</keyword>
<evidence type="ECO:0000313" key="1">
    <source>
        <dbReference type="EMBL" id="POM69443.1"/>
    </source>
</evidence>
<comment type="caution">
    <text evidence="1">The sequence shown here is derived from an EMBL/GenBank/DDBJ whole genome shotgun (WGS) entry which is preliminary data.</text>
</comment>
<evidence type="ECO:0000313" key="2">
    <source>
        <dbReference type="Proteomes" id="UP000237271"/>
    </source>
</evidence>
<accession>A0A2P4XV61</accession>
<sequence>MRECGKCVVKRMKKFPHLTQSKAANQDQGHSLYSDTRYSDRYLEASAEPGERLLVVSFNGSARVKRSGGAYSGIVWNLPDCTVISAPSKYKLDLTVNEAKYRGQLPCLDLLSEMDRND</sequence>
<organism evidence="1 2">
    <name type="scientific">Phytophthora palmivora</name>
    <dbReference type="NCBI Taxonomy" id="4796"/>
    <lineage>
        <taxon>Eukaryota</taxon>
        <taxon>Sar</taxon>
        <taxon>Stramenopiles</taxon>
        <taxon>Oomycota</taxon>
        <taxon>Peronosporomycetes</taxon>
        <taxon>Peronosporales</taxon>
        <taxon>Peronosporaceae</taxon>
        <taxon>Phytophthora</taxon>
    </lineage>
</organism>
<dbReference type="EMBL" id="NCKW01007867">
    <property type="protein sequence ID" value="POM69443.1"/>
    <property type="molecule type" value="Genomic_DNA"/>
</dbReference>
<keyword evidence="1" id="KW-0808">Transferase</keyword>
<dbReference type="GO" id="GO:0003964">
    <property type="term" value="F:RNA-directed DNA polymerase activity"/>
    <property type="evidence" value="ECO:0007669"/>
    <property type="project" value="UniProtKB-KW"/>
</dbReference>
<keyword evidence="1" id="KW-0695">RNA-directed DNA polymerase</keyword>
<protein>
    <submittedName>
        <fullName evidence="1">Reverse transcriptase</fullName>
    </submittedName>
</protein>
<reference evidence="1 2" key="1">
    <citation type="journal article" date="2017" name="Genome Biol. Evol.">
        <title>Phytophthora megakarya and P. palmivora, closely related causal agents of cacao black pod rot, underwent increases in genome sizes and gene numbers by different mechanisms.</title>
        <authorList>
            <person name="Ali S.S."/>
            <person name="Shao J."/>
            <person name="Lary D.J."/>
            <person name="Kronmiller B."/>
            <person name="Shen D."/>
            <person name="Strem M.D."/>
            <person name="Amoako-Attah I."/>
            <person name="Akrofi A.Y."/>
            <person name="Begoude B.A."/>
            <person name="Ten Hoopen G.M."/>
            <person name="Coulibaly K."/>
            <person name="Kebe B.I."/>
            <person name="Melnick R.L."/>
            <person name="Guiltinan M.J."/>
            <person name="Tyler B.M."/>
            <person name="Meinhardt L.W."/>
            <person name="Bailey B.A."/>
        </authorList>
    </citation>
    <scope>NUCLEOTIDE SEQUENCE [LARGE SCALE GENOMIC DNA]</scope>
    <source>
        <strain evidence="2">sbr112.9</strain>
    </source>
</reference>
<dbReference type="Proteomes" id="UP000237271">
    <property type="component" value="Unassembled WGS sequence"/>
</dbReference>
<keyword evidence="2" id="KW-1185">Reference proteome</keyword>